<feature type="compositionally biased region" description="Basic and acidic residues" evidence="1">
    <location>
        <begin position="203"/>
        <end position="213"/>
    </location>
</feature>
<feature type="region of interest" description="Disordered" evidence="1">
    <location>
        <begin position="76"/>
        <end position="100"/>
    </location>
</feature>
<accession>A0A0G4F0U5</accession>
<evidence type="ECO:0000256" key="1">
    <source>
        <dbReference type="SAM" id="MobiDB-lite"/>
    </source>
</evidence>
<feature type="region of interest" description="Disordered" evidence="1">
    <location>
        <begin position="118"/>
        <end position="366"/>
    </location>
</feature>
<dbReference type="EMBL" id="CDMZ01000037">
    <property type="protein sequence ID" value="CEM05142.1"/>
    <property type="molecule type" value="Genomic_DNA"/>
</dbReference>
<sequence>MCDGKGDLFLRGVAPDHSPRHAEAAKYRLGPLCGALQRPFWSRWCRLRFAVRCSLQVLGCLLDCWTAINSKRLVGQRKRSRKRWQSRDGNRHDGNLESLRIPEETPHGLHQVVVPTETSYSRGPRVLRDDLKGHGLGGDSVGKVGRDKVGGVRETKTSDGVMKEGRETEEVGGKGRGVVRDGNAFTGTGTVRETDDYIGEGTKTGREAGRGAEEIEMEGTETGREAGRGAEEMEMEGTETGREAGRGAEEIDMEGTETGREAGRGAEEIEREGTETGGGGGRGAEEIEREETETGGGGGRGAEEIERGETETGGEVGRGKEETERKDRAGKKEGERQTDSASGRHEMETDTGRNLVTPVSPEVEEKEVLLEKAEKILEMM</sequence>
<evidence type="ECO:0000313" key="2">
    <source>
        <dbReference type="EMBL" id="CEM05142.1"/>
    </source>
</evidence>
<dbReference type="VEuPathDB" id="CryptoDB:Cvel_14491"/>
<reference evidence="2" key="1">
    <citation type="submission" date="2014-11" db="EMBL/GenBank/DDBJ databases">
        <authorList>
            <person name="Otto D Thomas"/>
            <person name="Naeem Raeece"/>
        </authorList>
    </citation>
    <scope>NUCLEOTIDE SEQUENCE</scope>
</reference>
<name>A0A0G4F0U5_9ALVE</name>
<gene>
    <name evidence="2" type="ORF">Cvel_14491</name>
</gene>
<feature type="compositionally biased region" description="Basic and acidic residues" evidence="1">
    <location>
        <begin position="144"/>
        <end position="173"/>
    </location>
</feature>
<proteinExistence type="predicted"/>
<protein>
    <submittedName>
        <fullName evidence="2">Uncharacterized protein</fullName>
    </submittedName>
</protein>
<feature type="compositionally biased region" description="Basic and acidic residues" evidence="1">
    <location>
        <begin position="221"/>
        <end position="231"/>
    </location>
</feature>
<dbReference type="AlphaFoldDB" id="A0A0G4F0U5"/>
<feature type="compositionally biased region" description="Basic and acidic residues" evidence="1">
    <location>
        <begin position="317"/>
        <end position="351"/>
    </location>
</feature>
<feature type="compositionally biased region" description="Basic and acidic residues" evidence="1">
    <location>
        <begin position="239"/>
        <end position="249"/>
    </location>
</feature>
<feature type="compositionally biased region" description="Basic and acidic residues" evidence="1">
    <location>
        <begin position="301"/>
        <end position="310"/>
    </location>
</feature>
<organism evidence="2">
    <name type="scientific">Chromera velia CCMP2878</name>
    <dbReference type="NCBI Taxonomy" id="1169474"/>
    <lineage>
        <taxon>Eukaryota</taxon>
        <taxon>Sar</taxon>
        <taxon>Alveolata</taxon>
        <taxon>Colpodellida</taxon>
        <taxon>Chromeraceae</taxon>
        <taxon>Chromera</taxon>
    </lineage>
</organism>
<feature type="compositionally biased region" description="Basic and acidic residues" evidence="1">
    <location>
        <begin position="257"/>
        <end position="274"/>
    </location>
</feature>
<feature type="compositionally biased region" description="Basic and acidic residues" evidence="1">
    <location>
        <begin position="85"/>
        <end position="100"/>
    </location>
</feature>